<proteinExistence type="predicted"/>
<evidence type="ECO:0000313" key="4">
    <source>
        <dbReference type="Proteomes" id="UP000237144"/>
    </source>
</evidence>
<feature type="region of interest" description="Disordered" evidence="1">
    <location>
        <begin position="213"/>
        <end position="232"/>
    </location>
</feature>
<feature type="transmembrane region" description="Helical" evidence="2">
    <location>
        <begin position="12"/>
        <end position="35"/>
    </location>
</feature>
<feature type="transmembrane region" description="Helical" evidence="2">
    <location>
        <begin position="93"/>
        <end position="117"/>
    </location>
</feature>
<dbReference type="AlphaFoldDB" id="A0A2S5BF44"/>
<comment type="caution">
    <text evidence="3">The sequence shown here is derived from an EMBL/GenBank/DDBJ whole genome shotgun (WGS) entry which is preliminary data.</text>
</comment>
<feature type="compositionally biased region" description="Basic and acidic residues" evidence="1">
    <location>
        <begin position="260"/>
        <end position="284"/>
    </location>
</feature>
<gene>
    <name evidence="3" type="ORF">BMF94_1593</name>
</gene>
<keyword evidence="2" id="KW-0812">Transmembrane</keyword>
<protein>
    <submittedName>
        <fullName evidence="3">Uncharacterized protein</fullName>
    </submittedName>
</protein>
<feature type="compositionally biased region" description="Polar residues" evidence="1">
    <location>
        <begin position="384"/>
        <end position="394"/>
    </location>
</feature>
<feature type="region of interest" description="Disordered" evidence="1">
    <location>
        <begin position="239"/>
        <end position="338"/>
    </location>
</feature>
<keyword evidence="4" id="KW-1185">Reference proteome</keyword>
<feature type="transmembrane region" description="Helical" evidence="2">
    <location>
        <begin position="65"/>
        <end position="86"/>
    </location>
</feature>
<evidence type="ECO:0000256" key="1">
    <source>
        <dbReference type="SAM" id="MobiDB-lite"/>
    </source>
</evidence>
<feature type="region of interest" description="Disordered" evidence="1">
    <location>
        <begin position="354"/>
        <end position="453"/>
    </location>
</feature>
<dbReference type="EMBL" id="PJQD01000017">
    <property type="protein sequence ID" value="POY75363.1"/>
    <property type="molecule type" value="Genomic_DNA"/>
</dbReference>
<organism evidence="3 4">
    <name type="scientific">Rhodotorula taiwanensis</name>
    <dbReference type="NCBI Taxonomy" id="741276"/>
    <lineage>
        <taxon>Eukaryota</taxon>
        <taxon>Fungi</taxon>
        <taxon>Dikarya</taxon>
        <taxon>Basidiomycota</taxon>
        <taxon>Pucciniomycotina</taxon>
        <taxon>Microbotryomycetes</taxon>
        <taxon>Sporidiobolales</taxon>
        <taxon>Sporidiobolaceae</taxon>
        <taxon>Rhodotorula</taxon>
    </lineage>
</organism>
<evidence type="ECO:0000256" key="2">
    <source>
        <dbReference type="SAM" id="Phobius"/>
    </source>
</evidence>
<keyword evidence="2" id="KW-0472">Membrane</keyword>
<keyword evidence="2" id="KW-1133">Transmembrane helix</keyword>
<feature type="compositionally biased region" description="Low complexity" evidence="1">
    <location>
        <begin position="311"/>
        <end position="336"/>
    </location>
</feature>
<sequence>MPHDRSASSRTGALVASASSVLLASGLAVSLSVALHSFERETDNELDAIDMDQTAVTVWWAGDVAFRWAVISAAGSVCGVLGLVLHRSKLHRVFALTTAFDLLATVFLTLTLCLLTFSPSLSEPFGDVVCSSSYAASSEDGLLGRSVDERRPPTWTTASFAFWGVETCEDAWQSTMLRVLVGCVVTIALRAYGTWVTWEANVEMRERELGWAAVPTANPESDDEEDDDSTGEKSILEKAVRRLSSSSSSRRPTLTPLSLEEARIRRQSSDGRHEHDDRRRHDGQRSQTLPTPVSHRRSRSRTDHSAHWVVSPATSSPSSSRSSSRSSTPSRRSTSSEPRLVFVPFVIDSHGHAVYEPSSPTFAAAAPSSSQPPLSPVAAAAAPITQSPLRQSDTAAPRRPKLRPDSRSVATPPSPPPPPYLQLSEDRTSPALRTCTEPSDDVANRHSWLASQI</sequence>
<feature type="compositionally biased region" description="Low complexity" evidence="1">
    <location>
        <begin position="242"/>
        <end position="259"/>
    </location>
</feature>
<accession>A0A2S5BF44</accession>
<dbReference type="Proteomes" id="UP000237144">
    <property type="component" value="Unassembled WGS sequence"/>
</dbReference>
<name>A0A2S5BF44_9BASI</name>
<dbReference type="OrthoDB" id="2537982at2759"/>
<feature type="compositionally biased region" description="Low complexity" evidence="1">
    <location>
        <begin position="357"/>
        <end position="383"/>
    </location>
</feature>
<evidence type="ECO:0000313" key="3">
    <source>
        <dbReference type="EMBL" id="POY75363.1"/>
    </source>
</evidence>
<feature type="compositionally biased region" description="Acidic residues" evidence="1">
    <location>
        <begin position="220"/>
        <end position="229"/>
    </location>
</feature>
<reference evidence="3 4" key="1">
    <citation type="journal article" date="2018" name="Front. Microbiol.">
        <title>Prospects for Fungal Bioremediation of Acidic Radioactive Waste Sites: Characterization and Genome Sequence of Rhodotorula taiwanensis MD1149.</title>
        <authorList>
            <person name="Tkavc R."/>
            <person name="Matrosova V.Y."/>
            <person name="Grichenko O.E."/>
            <person name="Gostincar C."/>
            <person name="Volpe R.P."/>
            <person name="Klimenkova P."/>
            <person name="Gaidamakova E.K."/>
            <person name="Zhou C.E."/>
            <person name="Stewart B.J."/>
            <person name="Lyman M.G."/>
            <person name="Malfatti S.A."/>
            <person name="Rubinfeld B."/>
            <person name="Courtot M."/>
            <person name="Singh J."/>
            <person name="Dalgard C.L."/>
            <person name="Hamilton T."/>
            <person name="Frey K.G."/>
            <person name="Gunde-Cimerman N."/>
            <person name="Dugan L."/>
            <person name="Daly M.J."/>
        </authorList>
    </citation>
    <scope>NUCLEOTIDE SEQUENCE [LARGE SCALE GENOMIC DNA]</scope>
    <source>
        <strain evidence="3 4">MD1149</strain>
    </source>
</reference>